<keyword evidence="2" id="KW-0694">RNA-binding</keyword>
<dbReference type="InterPro" id="IPR040165">
    <property type="entry name" value="Diminuto-like"/>
</dbReference>
<dbReference type="Proteomes" id="UP001227230">
    <property type="component" value="Chromosome 10"/>
</dbReference>
<dbReference type="SUPFAM" id="SSF54791">
    <property type="entry name" value="Eukaryotic type KH-domain (KH-domain type I)"/>
    <property type="match status" value="1"/>
</dbReference>
<dbReference type="PROSITE" id="PS50084">
    <property type="entry name" value="KH_TYPE_1"/>
    <property type="match status" value="1"/>
</dbReference>
<evidence type="ECO:0008006" key="7">
    <source>
        <dbReference type="Google" id="ProtNLM"/>
    </source>
</evidence>
<dbReference type="PANTHER" id="PTHR10801:SF0">
    <property type="entry name" value="DELTA(24)-STEROL REDUCTASE"/>
    <property type="match status" value="1"/>
</dbReference>
<reference evidence="5 6" key="1">
    <citation type="journal article" date="2023" name="Hortic Res">
        <title>The complete reference genome for grapevine (Vitis vinifera L.) genetics and breeding.</title>
        <authorList>
            <person name="Shi X."/>
            <person name="Cao S."/>
            <person name="Wang X."/>
            <person name="Huang S."/>
            <person name="Wang Y."/>
            <person name="Liu Z."/>
            <person name="Liu W."/>
            <person name="Leng X."/>
            <person name="Peng Y."/>
            <person name="Wang N."/>
            <person name="Wang Y."/>
            <person name="Ma Z."/>
            <person name="Xu X."/>
            <person name="Zhang F."/>
            <person name="Xue H."/>
            <person name="Zhong H."/>
            <person name="Wang Y."/>
            <person name="Zhang K."/>
            <person name="Velt A."/>
            <person name="Avia K."/>
            <person name="Holtgrawe D."/>
            <person name="Grimplet J."/>
            <person name="Matus J.T."/>
            <person name="Ware D."/>
            <person name="Wu X."/>
            <person name="Wang H."/>
            <person name="Liu C."/>
            <person name="Fang Y."/>
            <person name="Rustenholz C."/>
            <person name="Cheng Z."/>
            <person name="Xiao H."/>
            <person name="Zhou Y."/>
        </authorList>
    </citation>
    <scope>NUCLEOTIDE SEQUENCE [LARGE SCALE GENOMIC DNA]</scope>
    <source>
        <strain evidence="6">cv. Pinot noir / PN40024</strain>
        <tissue evidence="5">Leaf</tissue>
    </source>
</reference>
<keyword evidence="1" id="KW-0560">Oxidoreductase</keyword>
<sequence>MLLLLKTQDYSVMRNPSRNGLVYTAWKPWVAVGMRNVDYKWARHFEVDLSAFRNILDIGKERMIARCEPLVNTGQISRVSVPMNPAFVVVAELDVLIGGLINGYGIEGSSHSYGLFSDTIVAYEIILADGQLVKAQQYTEEDGEKEFSCPRTTPAACRRRRNAFYLTTISPPLDTHFLEYTQLHFHLYTLLHDRPLFLQCHLCPLNLLPALGASHSLLLIQTKPAHPAFELLIHSDDEEEWSKHLLLSSSPNMYQSGGDTGGWSCSYYSTRRDESSAKEFSFRLVYPTGNVGGVIGKDGDIIKQTRQESGAPIKVDGSSAE</sequence>
<keyword evidence="6" id="KW-1185">Reference proteome</keyword>
<accession>A0ABY9CMG5</accession>
<evidence type="ECO:0000313" key="6">
    <source>
        <dbReference type="Proteomes" id="UP001227230"/>
    </source>
</evidence>
<organism evidence="5 6">
    <name type="scientific">Vitis vinifera</name>
    <name type="common">Grape</name>
    <dbReference type="NCBI Taxonomy" id="29760"/>
    <lineage>
        <taxon>Eukaryota</taxon>
        <taxon>Viridiplantae</taxon>
        <taxon>Streptophyta</taxon>
        <taxon>Embryophyta</taxon>
        <taxon>Tracheophyta</taxon>
        <taxon>Spermatophyta</taxon>
        <taxon>Magnoliopsida</taxon>
        <taxon>eudicotyledons</taxon>
        <taxon>Gunneridae</taxon>
        <taxon>Pentapetalae</taxon>
        <taxon>rosids</taxon>
        <taxon>Vitales</taxon>
        <taxon>Vitaceae</taxon>
        <taxon>Viteae</taxon>
        <taxon>Vitis</taxon>
    </lineage>
</organism>
<dbReference type="SUPFAM" id="SSF56176">
    <property type="entry name" value="FAD-binding/transporter-associated domain-like"/>
    <property type="match status" value="1"/>
</dbReference>
<dbReference type="EMBL" id="CP126657">
    <property type="protein sequence ID" value="WJZ96377.1"/>
    <property type="molecule type" value="Genomic_DNA"/>
</dbReference>
<dbReference type="InterPro" id="IPR036318">
    <property type="entry name" value="FAD-bd_PCMH-like_sf"/>
</dbReference>
<dbReference type="Pfam" id="PF00013">
    <property type="entry name" value="KH_1"/>
    <property type="match status" value="1"/>
</dbReference>
<gene>
    <name evidence="5" type="ORF">VitviT2T_015069</name>
</gene>
<dbReference type="InterPro" id="IPR004088">
    <property type="entry name" value="KH_dom_type_1"/>
</dbReference>
<evidence type="ECO:0000259" key="4">
    <source>
        <dbReference type="Pfam" id="PF01565"/>
    </source>
</evidence>
<evidence type="ECO:0000313" key="5">
    <source>
        <dbReference type="EMBL" id="WJZ96377.1"/>
    </source>
</evidence>
<name>A0ABY9CMG5_VITVI</name>
<evidence type="ECO:0000256" key="1">
    <source>
        <dbReference type="ARBA" id="ARBA00023002"/>
    </source>
</evidence>
<dbReference type="InterPro" id="IPR036612">
    <property type="entry name" value="KH_dom_type_1_sf"/>
</dbReference>
<dbReference type="Gene3D" id="3.30.1370.10">
    <property type="entry name" value="K Homology domain, type 1"/>
    <property type="match status" value="1"/>
</dbReference>
<evidence type="ECO:0000259" key="3">
    <source>
        <dbReference type="Pfam" id="PF00013"/>
    </source>
</evidence>
<proteinExistence type="predicted"/>
<protein>
    <recommendedName>
        <fullName evidence="7">FAD linked oxidase N-terminal domain-containing protein</fullName>
    </recommendedName>
</protein>
<dbReference type="PANTHER" id="PTHR10801">
    <property type="entry name" value="24-DEHYDROCHOLESTEROL REDUCTASE"/>
    <property type="match status" value="1"/>
</dbReference>
<dbReference type="InterPro" id="IPR006094">
    <property type="entry name" value="Oxid_FAD_bind_N"/>
</dbReference>
<dbReference type="Pfam" id="PF01565">
    <property type="entry name" value="FAD_binding_4"/>
    <property type="match status" value="1"/>
</dbReference>
<dbReference type="Gene3D" id="3.30.465.10">
    <property type="match status" value="1"/>
</dbReference>
<evidence type="ECO:0000256" key="2">
    <source>
        <dbReference type="PROSITE-ProRule" id="PRU00117"/>
    </source>
</evidence>
<dbReference type="InterPro" id="IPR016169">
    <property type="entry name" value="FAD-bd_PCMH_sub2"/>
</dbReference>
<feature type="domain" description="K Homology" evidence="3">
    <location>
        <begin position="283"/>
        <end position="318"/>
    </location>
</feature>
<feature type="domain" description="FAD linked oxidase N-terminal" evidence="4">
    <location>
        <begin position="47"/>
        <end position="135"/>
    </location>
</feature>